<protein>
    <submittedName>
        <fullName evidence="2">Uncharacterized protein</fullName>
    </submittedName>
</protein>
<dbReference type="AlphaFoldDB" id="W7T5L3"/>
<accession>W7T5L3</accession>
<evidence type="ECO:0000313" key="3">
    <source>
        <dbReference type="Proteomes" id="UP000019335"/>
    </source>
</evidence>
<proteinExistence type="predicted"/>
<name>W7T5L3_9STRA</name>
<dbReference type="Proteomes" id="UP000019335">
    <property type="component" value="Unassembled WGS sequence"/>
</dbReference>
<organism evidence="2 3">
    <name type="scientific">Nannochloropsis gaditana</name>
    <dbReference type="NCBI Taxonomy" id="72520"/>
    <lineage>
        <taxon>Eukaryota</taxon>
        <taxon>Sar</taxon>
        <taxon>Stramenopiles</taxon>
        <taxon>Ochrophyta</taxon>
        <taxon>Eustigmatophyceae</taxon>
        <taxon>Eustigmatales</taxon>
        <taxon>Monodopsidaceae</taxon>
        <taxon>Nannochloropsis</taxon>
    </lineage>
</organism>
<feature type="region of interest" description="Disordered" evidence="1">
    <location>
        <begin position="1"/>
        <end position="20"/>
    </location>
</feature>
<dbReference type="EMBL" id="AZIL01002223">
    <property type="protein sequence ID" value="EWM22285.1"/>
    <property type="molecule type" value="Genomic_DNA"/>
</dbReference>
<keyword evidence="3" id="KW-1185">Reference proteome</keyword>
<feature type="compositionally biased region" description="Basic and acidic residues" evidence="1">
    <location>
        <begin position="1"/>
        <end position="12"/>
    </location>
</feature>
<reference evidence="2 3" key="1">
    <citation type="journal article" date="2014" name="Mol. Plant">
        <title>Chromosome Scale Genome Assembly and Transcriptome Profiling of Nannochloropsis gaditana in Nitrogen Depletion.</title>
        <authorList>
            <person name="Corteggiani Carpinelli E."/>
            <person name="Telatin A."/>
            <person name="Vitulo N."/>
            <person name="Forcato C."/>
            <person name="D'Angelo M."/>
            <person name="Schiavon R."/>
            <person name="Vezzi A."/>
            <person name="Giacometti G.M."/>
            <person name="Morosinotto T."/>
            <person name="Valle G."/>
        </authorList>
    </citation>
    <scope>NUCLEOTIDE SEQUENCE [LARGE SCALE GENOMIC DNA]</scope>
    <source>
        <strain evidence="2 3">B-31</strain>
    </source>
</reference>
<evidence type="ECO:0000313" key="2">
    <source>
        <dbReference type="EMBL" id="EWM22285.1"/>
    </source>
</evidence>
<evidence type="ECO:0000256" key="1">
    <source>
        <dbReference type="SAM" id="MobiDB-lite"/>
    </source>
</evidence>
<gene>
    <name evidence="2" type="ORF">Naga_100224g5</name>
</gene>
<sequence length="67" mass="7818">MMDKGRNLQRDDEGTDSGLTWRSQHVGKMRLMLEYEWGKAIYCNFARLAIMYASSLEGGLINILWFE</sequence>
<comment type="caution">
    <text evidence="2">The sequence shown here is derived from an EMBL/GenBank/DDBJ whole genome shotgun (WGS) entry which is preliminary data.</text>
</comment>